<evidence type="ECO:0000256" key="8">
    <source>
        <dbReference type="ARBA" id="ARBA00047326"/>
    </source>
</evidence>
<feature type="binding site" evidence="9">
    <location>
        <position position="116"/>
    </location>
    <ligand>
        <name>[4Fe-4S] cluster</name>
        <dbReference type="ChEBI" id="CHEBI:49883"/>
        <label>2</label>
        <note>4Fe-4S-S-AdoMet</note>
    </ligand>
</feature>
<feature type="binding site" evidence="9">
    <location>
        <position position="112"/>
    </location>
    <ligand>
        <name>[4Fe-4S] cluster</name>
        <dbReference type="ChEBI" id="CHEBI:49883"/>
        <label>2</label>
        <note>4Fe-4S-S-AdoMet</note>
    </ligand>
</feature>
<dbReference type="SFLD" id="SFLDG01058">
    <property type="entry name" value="lipoyl_synthase_like"/>
    <property type="match status" value="1"/>
</dbReference>
<dbReference type="HAMAP" id="MF_00206">
    <property type="entry name" value="Lipoyl_synth"/>
    <property type="match status" value="1"/>
</dbReference>
<keyword evidence="5 9" id="KW-0479">Metal-binding</keyword>
<evidence type="ECO:0000256" key="6">
    <source>
        <dbReference type="ARBA" id="ARBA00023004"/>
    </source>
</evidence>
<dbReference type="EC" id="2.8.1.8" evidence="9"/>
<keyword evidence="4 9" id="KW-0949">S-adenosyl-L-methionine</keyword>
<dbReference type="NCBIfam" id="TIGR00510">
    <property type="entry name" value="lipA"/>
    <property type="match status" value="1"/>
</dbReference>
<proteinExistence type="inferred from homology"/>
<dbReference type="AlphaFoldDB" id="A0A2A8CYS3"/>
<comment type="cofactor">
    <cofactor evidence="9">
        <name>[4Fe-4S] cluster</name>
        <dbReference type="ChEBI" id="CHEBI:49883"/>
    </cofactor>
    <text evidence="9">Binds 2 [4Fe-4S] clusters per subunit. One cluster is coordinated with 3 cysteines and an exchangeable S-adenosyl-L-methionine.</text>
</comment>
<dbReference type="InterPro" id="IPR003698">
    <property type="entry name" value="Lipoyl_synth"/>
</dbReference>
<evidence type="ECO:0000256" key="3">
    <source>
        <dbReference type="ARBA" id="ARBA00022679"/>
    </source>
</evidence>
<dbReference type="GO" id="GO:0051539">
    <property type="term" value="F:4 iron, 4 sulfur cluster binding"/>
    <property type="evidence" value="ECO:0007669"/>
    <property type="project" value="UniProtKB-UniRule"/>
</dbReference>
<dbReference type="GO" id="GO:0046872">
    <property type="term" value="F:metal ion binding"/>
    <property type="evidence" value="ECO:0007669"/>
    <property type="project" value="UniProtKB-KW"/>
</dbReference>
<dbReference type="NCBIfam" id="NF004019">
    <property type="entry name" value="PRK05481.1"/>
    <property type="match status" value="1"/>
</dbReference>
<dbReference type="SUPFAM" id="SSF102114">
    <property type="entry name" value="Radical SAM enzymes"/>
    <property type="match status" value="1"/>
</dbReference>
<gene>
    <name evidence="9 12" type="primary">lipA</name>
    <name evidence="12" type="ORF">CRI94_06845</name>
</gene>
<dbReference type="PANTHER" id="PTHR10949">
    <property type="entry name" value="LIPOYL SYNTHASE"/>
    <property type="match status" value="1"/>
</dbReference>
<dbReference type="OrthoDB" id="9787898at2"/>
<protein>
    <recommendedName>
        <fullName evidence="9">Lipoyl synthase</fullName>
        <ecNumber evidence="9">2.8.1.8</ecNumber>
    </recommendedName>
    <alternativeName>
        <fullName evidence="9">Lip-syn</fullName>
        <shortName evidence="9">LS</shortName>
    </alternativeName>
    <alternativeName>
        <fullName evidence="9">Lipoate synthase</fullName>
    </alternativeName>
    <alternativeName>
        <fullName evidence="9">Lipoic acid synthase</fullName>
    </alternativeName>
    <alternativeName>
        <fullName evidence="9">Sulfur insertion protein LipA</fullName>
    </alternativeName>
</protein>
<comment type="function">
    <text evidence="9">Catalyzes the radical-mediated insertion of two sulfur atoms into the C-6 and C-8 positions of the octanoyl moiety bound to the lipoyl domains of lipoate-dependent enzymes, thereby converting the octanoylated domains into lipoylated derivatives.</text>
</comment>
<dbReference type="Gene3D" id="3.20.20.70">
    <property type="entry name" value="Aldolase class I"/>
    <property type="match status" value="1"/>
</dbReference>
<dbReference type="InterPro" id="IPR031691">
    <property type="entry name" value="LIAS_N"/>
</dbReference>
<feature type="binding site" evidence="9">
    <location>
        <position position="91"/>
    </location>
    <ligand>
        <name>[4Fe-4S] cluster</name>
        <dbReference type="ChEBI" id="CHEBI:49883"/>
        <label>1</label>
    </ligand>
</feature>
<feature type="compositionally biased region" description="Polar residues" evidence="10">
    <location>
        <begin position="1"/>
        <end position="10"/>
    </location>
</feature>
<evidence type="ECO:0000256" key="7">
    <source>
        <dbReference type="ARBA" id="ARBA00023014"/>
    </source>
</evidence>
<organism evidence="12 13">
    <name type="scientific">Longibacter salinarum</name>
    <dbReference type="NCBI Taxonomy" id="1850348"/>
    <lineage>
        <taxon>Bacteria</taxon>
        <taxon>Pseudomonadati</taxon>
        <taxon>Rhodothermota</taxon>
        <taxon>Rhodothermia</taxon>
        <taxon>Rhodothermales</taxon>
        <taxon>Salisaetaceae</taxon>
        <taxon>Longibacter</taxon>
    </lineage>
</organism>
<dbReference type="Pfam" id="PF04055">
    <property type="entry name" value="Radical_SAM"/>
    <property type="match status" value="1"/>
</dbReference>
<dbReference type="NCBIfam" id="NF009544">
    <property type="entry name" value="PRK12928.1"/>
    <property type="match status" value="1"/>
</dbReference>
<name>A0A2A8CYS3_9BACT</name>
<evidence type="ECO:0000313" key="12">
    <source>
        <dbReference type="EMBL" id="PEN13780.1"/>
    </source>
</evidence>
<dbReference type="InterPro" id="IPR007197">
    <property type="entry name" value="rSAM"/>
</dbReference>
<comment type="similarity">
    <text evidence="9">Belongs to the radical SAM superfamily. Lipoyl synthase family.</text>
</comment>
<evidence type="ECO:0000256" key="9">
    <source>
        <dbReference type="HAMAP-Rule" id="MF_00206"/>
    </source>
</evidence>
<evidence type="ECO:0000313" key="13">
    <source>
        <dbReference type="Proteomes" id="UP000220102"/>
    </source>
</evidence>
<dbReference type="SMART" id="SM00729">
    <property type="entry name" value="Elp3"/>
    <property type="match status" value="1"/>
</dbReference>
<dbReference type="PROSITE" id="PS51918">
    <property type="entry name" value="RADICAL_SAM"/>
    <property type="match status" value="1"/>
</dbReference>
<evidence type="ECO:0000256" key="10">
    <source>
        <dbReference type="SAM" id="MobiDB-lite"/>
    </source>
</evidence>
<dbReference type="FunFam" id="3.20.20.70:FF:000040">
    <property type="entry name" value="Lipoyl synthase"/>
    <property type="match status" value="1"/>
</dbReference>
<comment type="subcellular location">
    <subcellularLocation>
        <location evidence="9">Cytoplasm</location>
    </subcellularLocation>
</comment>
<dbReference type="PANTHER" id="PTHR10949:SF0">
    <property type="entry name" value="LIPOYL SYNTHASE, MITOCHONDRIAL"/>
    <property type="match status" value="1"/>
</dbReference>
<dbReference type="CDD" id="cd01335">
    <property type="entry name" value="Radical_SAM"/>
    <property type="match status" value="1"/>
</dbReference>
<sequence length="329" mass="37203">MSETRQTAPTQAPKKPGDVQLKTAEKEPLASTGDGDPGFLELPVVENTNRNKRGRRPDWLRVKLPQGQEFKKVRSLVDEYDLHTVCESANCPNMGECWSAGTATFMILGNVCTRSCGFCAIKTGRPDEGLDWDEPRRVAEAAEKMGVQHAVITSVNRDERQDGGAPIFAETIRRIHDLGATVEVLTPDFRGIRDACQTVFDARPDIFNHNMETVPRLYRRVRPQADYQRSLDVLHWAKNEDLRTKSGIMVGLGETEEEVVDLMKDFVEIGLDVMTIGQYMQPTQMHLPVEEWVHPDTFKWYKEVGEDLGIEHVESSPLTRSSYHAEKHV</sequence>
<feature type="binding site" evidence="9">
    <location>
        <position position="119"/>
    </location>
    <ligand>
        <name>[4Fe-4S] cluster</name>
        <dbReference type="ChEBI" id="CHEBI:49883"/>
        <label>2</label>
        <note>4Fe-4S-S-AdoMet</note>
    </ligand>
</feature>
<comment type="pathway">
    <text evidence="9">Protein modification; protein lipoylation via endogenous pathway; protein N(6)-(lipoyl)lysine from octanoyl-[acyl-carrier-protein]: step 2/2.</text>
</comment>
<keyword evidence="13" id="KW-1185">Reference proteome</keyword>
<dbReference type="InterPro" id="IPR058240">
    <property type="entry name" value="rSAM_sf"/>
</dbReference>
<evidence type="ECO:0000256" key="4">
    <source>
        <dbReference type="ARBA" id="ARBA00022691"/>
    </source>
</evidence>
<dbReference type="SFLD" id="SFLDS00029">
    <property type="entry name" value="Radical_SAM"/>
    <property type="match status" value="1"/>
</dbReference>
<dbReference type="InterPro" id="IPR006638">
    <property type="entry name" value="Elp3/MiaA/NifB-like_rSAM"/>
</dbReference>
<feature type="region of interest" description="Disordered" evidence="10">
    <location>
        <begin position="1"/>
        <end position="52"/>
    </location>
</feature>
<dbReference type="GO" id="GO:0009249">
    <property type="term" value="P:protein lipoylation"/>
    <property type="evidence" value="ECO:0007669"/>
    <property type="project" value="UniProtKB-UniRule"/>
</dbReference>
<comment type="catalytic activity">
    <reaction evidence="8 9">
        <text>[[Fe-S] cluster scaffold protein carrying a second [4Fe-4S](2+) cluster] + N(6)-octanoyl-L-lysyl-[protein] + 2 oxidized [2Fe-2S]-[ferredoxin] + 2 S-adenosyl-L-methionine + 4 H(+) = [[Fe-S] cluster scaffold protein] + N(6)-[(R)-dihydrolipoyl]-L-lysyl-[protein] + 4 Fe(3+) + 2 hydrogen sulfide + 2 5'-deoxyadenosine + 2 L-methionine + 2 reduced [2Fe-2S]-[ferredoxin]</text>
        <dbReference type="Rhea" id="RHEA:16585"/>
        <dbReference type="Rhea" id="RHEA-COMP:9928"/>
        <dbReference type="Rhea" id="RHEA-COMP:10000"/>
        <dbReference type="Rhea" id="RHEA-COMP:10001"/>
        <dbReference type="Rhea" id="RHEA-COMP:10475"/>
        <dbReference type="Rhea" id="RHEA-COMP:14568"/>
        <dbReference type="Rhea" id="RHEA-COMP:14569"/>
        <dbReference type="ChEBI" id="CHEBI:15378"/>
        <dbReference type="ChEBI" id="CHEBI:17319"/>
        <dbReference type="ChEBI" id="CHEBI:29034"/>
        <dbReference type="ChEBI" id="CHEBI:29919"/>
        <dbReference type="ChEBI" id="CHEBI:33722"/>
        <dbReference type="ChEBI" id="CHEBI:33737"/>
        <dbReference type="ChEBI" id="CHEBI:33738"/>
        <dbReference type="ChEBI" id="CHEBI:57844"/>
        <dbReference type="ChEBI" id="CHEBI:59789"/>
        <dbReference type="ChEBI" id="CHEBI:78809"/>
        <dbReference type="ChEBI" id="CHEBI:83100"/>
        <dbReference type="EC" id="2.8.1.8"/>
    </reaction>
</comment>
<dbReference type="PIRSF" id="PIRSF005963">
    <property type="entry name" value="Lipoyl_synth"/>
    <property type="match status" value="1"/>
</dbReference>
<keyword evidence="3 9" id="KW-0808">Transferase</keyword>
<feature type="binding site" evidence="9">
    <location>
        <position position="86"/>
    </location>
    <ligand>
        <name>[4Fe-4S] cluster</name>
        <dbReference type="ChEBI" id="CHEBI:49883"/>
        <label>1</label>
    </ligand>
</feature>
<feature type="binding site" evidence="9">
    <location>
        <position position="97"/>
    </location>
    <ligand>
        <name>[4Fe-4S] cluster</name>
        <dbReference type="ChEBI" id="CHEBI:49883"/>
        <label>1</label>
    </ligand>
</feature>
<dbReference type="UniPathway" id="UPA00538">
    <property type="reaction ID" value="UER00593"/>
</dbReference>
<evidence type="ECO:0000256" key="2">
    <source>
        <dbReference type="ARBA" id="ARBA00022490"/>
    </source>
</evidence>
<keyword evidence="2 9" id="KW-0963">Cytoplasm</keyword>
<reference evidence="12 13" key="1">
    <citation type="submission" date="2017-10" db="EMBL/GenBank/DDBJ databases">
        <title>Draft genome of Longibacter Salinarum.</title>
        <authorList>
            <person name="Goh K.M."/>
            <person name="Shamsir M.S."/>
            <person name="Lim S.W."/>
        </authorList>
    </citation>
    <scope>NUCLEOTIDE SEQUENCE [LARGE SCALE GENOMIC DNA]</scope>
    <source>
        <strain evidence="12 13">KCTC 52045</strain>
    </source>
</reference>
<dbReference type="SFLD" id="SFLDF00271">
    <property type="entry name" value="lipoyl_synthase"/>
    <property type="match status" value="1"/>
</dbReference>
<dbReference type="RefSeq" id="WP_098074943.1">
    <property type="nucleotide sequence ID" value="NZ_PDEQ01000003.1"/>
</dbReference>
<keyword evidence="6 9" id="KW-0408">Iron</keyword>
<evidence type="ECO:0000259" key="11">
    <source>
        <dbReference type="PROSITE" id="PS51918"/>
    </source>
</evidence>
<dbReference type="InterPro" id="IPR013785">
    <property type="entry name" value="Aldolase_TIM"/>
</dbReference>
<dbReference type="GO" id="GO:0016992">
    <property type="term" value="F:lipoate synthase activity"/>
    <property type="evidence" value="ECO:0007669"/>
    <property type="project" value="UniProtKB-UniRule"/>
</dbReference>
<dbReference type="Pfam" id="PF16881">
    <property type="entry name" value="LIAS_N"/>
    <property type="match status" value="1"/>
</dbReference>
<dbReference type="EMBL" id="PDEQ01000003">
    <property type="protein sequence ID" value="PEN13780.1"/>
    <property type="molecule type" value="Genomic_DNA"/>
</dbReference>
<keyword evidence="1 9" id="KW-0004">4Fe-4S</keyword>
<dbReference type="GO" id="GO:0005737">
    <property type="term" value="C:cytoplasm"/>
    <property type="evidence" value="ECO:0007669"/>
    <property type="project" value="UniProtKB-SubCell"/>
</dbReference>
<evidence type="ECO:0000256" key="1">
    <source>
        <dbReference type="ARBA" id="ARBA00022485"/>
    </source>
</evidence>
<feature type="binding site" evidence="9">
    <location>
        <position position="322"/>
    </location>
    <ligand>
        <name>[4Fe-4S] cluster</name>
        <dbReference type="ChEBI" id="CHEBI:49883"/>
        <label>1</label>
    </ligand>
</feature>
<comment type="caution">
    <text evidence="12">The sequence shown here is derived from an EMBL/GenBank/DDBJ whole genome shotgun (WGS) entry which is preliminary data.</text>
</comment>
<evidence type="ECO:0000256" key="5">
    <source>
        <dbReference type="ARBA" id="ARBA00022723"/>
    </source>
</evidence>
<keyword evidence="7 9" id="KW-0411">Iron-sulfur</keyword>
<dbReference type="Proteomes" id="UP000220102">
    <property type="component" value="Unassembled WGS sequence"/>
</dbReference>
<accession>A0A2A8CYS3</accession>
<feature type="domain" description="Radical SAM core" evidence="11">
    <location>
        <begin position="98"/>
        <end position="311"/>
    </location>
</feature>